<dbReference type="Proteomes" id="UP000062833">
    <property type="component" value="Chromosome"/>
</dbReference>
<name>A0A0M4RQ09_9MICC</name>
<keyword evidence="4" id="KW-0572">Peptidoglycan-anchor</keyword>
<evidence type="ECO:0000256" key="1">
    <source>
        <dbReference type="ARBA" id="ARBA00022512"/>
    </source>
</evidence>
<evidence type="ECO:0000313" key="10">
    <source>
        <dbReference type="Proteomes" id="UP000062833"/>
    </source>
</evidence>
<gene>
    <name evidence="9" type="ORF">AOC05_13215</name>
</gene>
<keyword evidence="6" id="KW-0812">Transmembrane</keyword>
<keyword evidence="1" id="KW-0134">Cell wall</keyword>
<dbReference type="KEGG" id="aaq:AOC05_13215"/>
<feature type="domain" description="Gram-positive cocci surface proteins LPxTG" evidence="7">
    <location>
        <begin position="573"/>
        <end position="615"/>
    </location>
</feature>
<evidence type="ECO:0000259" key="7">
    <source>
        <dbReference type="Pfam" id="PF00746"/>
    </source>
</evidence>
<dbReference type="NCBIfam" id="TIGR01451">
    <property type="entry name" value="B_ant_repeat"/>
    <property type="match status" value="1"/>
</dbReference>
<feature type="domain" description="DUF11" evidence="8">
    <location>
        <begin position="453"/>
        <end position="568"/>
    </location>
</feature>
<dbReference type="Pfam" id="PF01345">
    <property type="entry name" value="DUF11"/>
    <property type="match status" value="1"/>
</dbReference>
<dbReference type="EMBL" id="CP012677">
    <property type="protein sequence ID" value="ALE93046.1"/>
    <property type="molecule type" value="Genomic_DNA"/>
</dbReference>
<evidence type="ECO:0000256" key="3">
    <source>
        <dbReference type="ARBA" id="ARBA00022729"/>
    </source>
</evidence>
<proteinExistence type="predicted"/>
<evidence type="ECO:0000313" key="9">
    <source>
        <dbReference type="EMBL" id="ALE93046.1"/>
    </source>
</evidence>
<evidence type="ECO:0000256" key="6">
    <source>
        <dbReference type="SAM" id="Phobius"/>
    </source>
</evidence>
<keyword evidence="10" id="KW-1185">Reference proteome</keyword>
<evidence type="ECO:0000256" key="4">
    <source>
        <dbReference type="ARBA" id="ARBA00023088"/>
    </source>
</evidence>
<feature type="transmembrane region" description="Helical" evidence="6">
    <location>
        <begin position="588"/>
        <end position="609"/>
    </location>
</feature>
<dbReference type="NCBIfam" id="TIGR01167">
    <property type="entry name" value="LPXTG_anchor"/>
    <property type="match status" value="1"/>
</dbReference>
<dbReference type="AlphaFoldDB" id="A0A0M4RQ09"/>
<reference evidence="10" key="1">
    <citation type="submission" date="2015-09" db="EMBL/GenBank/DDBJ databases">
        <title>Complete genome of Arthrobacter alpinus strain R3.8.</title>
        <authorList>
            <person name="See-Too W.S."/>
            <person name="Chan K.G."/>
        </authorList>
    </citation>
    <scope>NUCLEOTIDE SEQUENCE [LARGE SCALE GENOMIC DNA]</scope>
    <source>
        <strain evidence="10">R3.8</strain>
    </source>
</reference>
<evidence type="ECO:0000259" key="8">
    <source>
        <dbReference type="Pfam" id="PF01345"/>
    </source>
</evidence>
<evidence type="ECO:0008006" key="11">
    <source>
        <dbReference type="Google" id="ProtNLM"/>
    </source>
</evidence>
<feature type="region of interest" description="Disordered" evidence="5">
    <location>
        <begin position="559"/>
        <end position="582"/>
    </location>
</feature>
<evidence type="ECO:0000256" key="2">
    <source>
        <dbReference type="ARBA" id="ARBA00022525"/>
    </source>
</evidence>
<protein>
    <recommendedName>
        <fullName evidence="11">Gram-positive cocci surface proteins LPxTG domain-containing protein</fullName>
    </recommendedName>
</protein>
<keyword evidence="6" id="KW-1133">Transmembrane helix</keyword>
<dbReference type="InterPro" id="IPR001434">
    <property type="entry name" value="OmcB-like_DUF11"/>
</dbReference>
<accession>A0A0M4RQ09</accession>
<keyword evidence="2" id="KW-0964">Secreted</keyword>
<keyword evidence="6" id="KW-0472">Membrane</keyword>
<keyword evidence="3" id="KW-0732">Signal</keyword>
<dbReference type="InterPro" id="IPR019931">
    <property type="entry name" value="LPXTG_anchor"/>
</dbReference>
<dbReference type="PATRIC" id="fig|656366.3.peg.2850"/>
<feature type="compositionally biased region" description="Basic and acidic residues" evidence="5">
    <location>
        <begin position="559"/>
        <end position="568"/>
    </location>
</feature>
<organism evidence="9 10">
    <name type="scientific">Arthrobacter alpinus</name>
    <dbReference type="NCBI Taxonomy" id="656366"/>
    <lineage>
        <taxon>Bacteria</taxon>
        <taxon>Bacillati</taxon>
        <taxon>Actinomycetota</taxon>
        <taxon>Actinomycetes</taxon>
        <taxon>Micrococcales</taxon>
        <taxon>Micrococcaceae</taxon>
        <taxon>Arthrobacter</taxon>
    </lineage>
</organism>
<dbReference type="Pfam" id="PF00746">
    <property type="entry name" value="Gram_pos_anchor"/>
    <property type="match status" value="1"/>
</dbReference>
<sequence length="621" mass="64175">MKNLGAFNNAAGLTVKGEKTEVPACEPPTTPKIVKTAISAIPNVLVPNEWKVSYKLTVDNTANTTTNFYTLVDQPKFTTGTSILSASVDGALATLTAGKVTVVGTPAEIAGDTTHEYTVVFTVKIAAEATTLAKCAVTDGGLNNQAVLTVGQDTKTSEACLDPQDVLPTHTKTVVSTIQKTDGTWDVVYEVKVVQPAKGDFNPGGASANYDLTDTLKFGAGITVNSASWAGPAGAKGSWADPMKDAKAVMATKAVIAAGVTDTYTVSVNANLTQKAVDSGSMTCNPDQSTPGGFLNAAVLTVAGKDLTAVACSEPAIPVVGKKLLSSNRNADGTWNVTFLLEAKNPSATTAAQFVLTDTTPGLSAGVQAKGDWTAVAVGAGTPVPTTASWAPGTTAPVEKCHGVDGTSILNKGEVTSGEFTSSAQDCGLVDAYGMGIVKTHQPIAGDAVESGKGQLINFRLLVTNHGKYDTREVLVKDPMPEGLSINADSLQPTKDWDFTGTTATVLHAKYIGNEGVFAAGMESVITLATTVGELPRTGAGNTYPDIVNTACVTHNKPDDRAENDCSTDKVPVTTPTPKLPNTGMNSGALMGMGGILALLGGLLIFSAYKRRKEQDELARN</sequence>
<evidence type="ECO:0000256" key="5">
    <source>
        <dbReference type="SAM" id="MobiDB-lite"/>
    </source>
</evidence>
<dbReference type="InterPro" id="IPR047589">
    <property type="entry name" value="DUF11_rpt"/>
</dbReference>